<evidence type="ECO:0000313" key="1">
    <source>
        <dbReference type="EMBL" id="TYO64634.1"/>
    </source>
</evidence>
<protein>
    <submittedName>
        <fullName evidence="1">Uncharacterized protein</fullName>
    </submittedName>
</protein>
<accession>A0A5S4YLV7</accession>
<dbReference type="AlphaFoldDB" id="A0A5S4YLV7"/>
<name>A0A5S4YLV7_9BRAD</name>
<proteinExistence type="predicted"/>
<keyword evidence="2" id="KW-1185">Reference proteome</keyword>
<dbReference type="RefSeq" id="WP_148741263.1">
    <property type="nucleotide sequence ID" value="NZ_VSTH01000064.1"/>
</dbReference>
<comment type="caution">
    <text evidence="1">The sequence shown here is derived from an EMBL/GenBank/DDBJ whole genome shotgun (WGS) entry which is preliminary data.</text>
</comment>
<organism evidence="1 2">
    <name type="scientific">Bradyrhizobium hipponense</name>
    <dbReference type="NCBI Taxonomy" id="2605638"/>
    <lineage>
        <taxon>Bacteria</taxon>
        <taxon>Pseudomonadati</taxon>
        <taxon>Pseudomonadota</taxon>
        <taxon>Alphaproteobacteria</taxon>
        <taxon>Hyphomicrobiales</taxon>
        <taxon>Nitrobacteraceae</taxon>
        <taxon>Bradyrhizobium</taxon>
    </lineage>
</organism>
<gene>
    <name evidence="1" type="ORF">FXV83_20770</name>
</gene>
<sequence length="178" mass="20029">MSAPAKILDGKALEDAIWLLETRALIRAYLEYEYQFEHLADAVDPLQQFAEESGLVAACGQDHVQRLIAKPFERFRAIVAAQVADELAGTEVEPEIPSDYASQLVMQWELADPRDRWRWTGELPPMKAAIEKASYRTPQSTIDDFYIVMSEGNPELLAAWLRGHPDDAPALLEMLEAT</sequence>
<dbReference type="EMBL" id="VSTH01000064">
    <property type="protein sequence ID" value="TYO64634.1"/>
    <property type="molecule type" value="Genomic_DNA"/>
</dbReference>
<reference evidence="1 2" key="1">
    <citation type="submission" date="2019-08" db="EMBL/GenBank/DDBJ databases">
        <title>Bradyrhizobium hipponensis sp. nov., a rhizobium isolated from a Lupinus angustifolius root nodule in Tunisia.</title>
        <authorList>
            <person name="Off K."/>
            <person name="Rejili M."/>
            <person name="Mars M."/>
            <person name="Brachmann A."/>
            <person name="Marin M."/>
        </authorList>
    </citation>
    <scope>NUCLEOTIDE SEQUENCE [LARGE SCALE GENOMIC DNA]</scope>
    <source>
        <strain evidence="2">aSej3</strain>
    </source>
</reference>
<dbReference type="Proteomes" id="UP000324797">
    <property type="component" value="Unassembled WGS sequence"/>
</dbReference>
<evidence type="ECO:0000313" key="2">
    <source>
        <dbReference type="Proteomes" id="UP000324797"/>
    </source>
</evidence>